<keyword evidence="4" id="KW-0132">Cell division</keyword>
<evidence type="ECO:0000256" key="4">
    <source>
        <dbReference type="ARBA" id="ARBA00022618"/>
    </source>
</evidence>
<dbReference type="GO" id="GO:0051301">
    <property type="term" value="P:cell division"/>
    <property type="evidence" value="ECO:0007669"/>
    <property type="project" value="UniProtKB-KW"/>
</dbReference>
<feature type="domain" description="Shugoshin C-terminal" evidence="10">
    <location>
        <begin position="603"/>
        <end position="624"/>
    </location>
</feature>
<reference evidence="11" key="1">
    <citation type="thesis" date="2020" institute="ProQuest LLC" country="789 East Eisenhower Parkway, Ann Arbor, MI, USA">
        <title>Comparative Genomics and Chromosome Evolution.</title>
        <authorList>
            <person name="Mudd A.B."/>
        </authorList>
    </citation>
    <scope>NUCLEOTIDE SEQUENCE</scope>
    <source>
        <strain evidence="11">237g6f4</strain>
        <tissue evidence="11">Blood</tissue>
    </source>
</reference>
<keyword evidence="5" id="KW-0159">Chromosome partition</keyword>
<evidence type="ECO:0000256" key="9">
    <source>
        <dbReference type="SAM" id="MobiDB-lite"/>
    </source>
</evidence>
<dbReference type="PANTHER" id="PTHR21577:SF3">
    <property type="entry name" value="SHUGOSHIN 1-RELATED"/>
    <property type="match status" value="1"/>
</dbReference>
<keyword evidence="12" id="KW-1185">Reference proteome</keyword>
<gene>
    <name evidence="11" type="ORF">GDO81_012239</name>
</gene>
<dbReference type="Proteomes" id="UP000824782">
    <property type="component" value="Unassembled WGS sequence"/>
</dbReference>
<dbReference type="InterPro" id="IPR038889">
    <property type="entry name" value="Shugoshin1/2"/>
</dbReference>
<keyword evidence="3" id="KW-0158">Chromosome</keyword>
<organism evidence="11 12">
    <name type="scientific">Engystomops pustulosus</name>
    <name type="common">Tungara frog</name>
    <name type="synonym">Physalaemus pustulosus</name>
    <dbReference type="NCBI Taxonomy" id="76066"/>
    <lineage>
        <taxon>Eukaryota</taxon>
        <taxon>Metazoa</taxon>
        <taxon>Chordata</taxon>
        <taxon>Craniata</taxon>
        <taxon>Vertebrata</taxon>
        <taxon>Euteleostomi</taxon>
        <taxon>Amphibia</taxon>
        <taxon>Batrachia</taxon>
        <taxon>Anura</taxon>
        <taxon>Neobatrachia</taxon>
        <taxon>Hyloidea</taxon>
        <taxon>Leptodactylidae</taxon>
        <taxon>Leiuperinae</taxon>
        <taxon>Engystomops</taxon>
    </lineage>
</organism>
<proteinExistence type="inferred from homology"/>
<evidence type="ECO:0000256" key="2">
    <source>
        <dbReference type="ARBA" id="ARBA00010845"/>
    </source>
</evidence>
<feature type="region of interest" description="Disordered" evidence="9">
    <location>
        <begin position="292"/>
        <end position="393"/>
    </location>
</feature>
<evidence type="ECO:0000256" key="5">
    <source>
        <dbReference type="ARBA" id="ARBA00022829"/>
    </source>
</evidence>
<evidence type="ECO:0000256" key="3">
    <source>
        <dbReference type="ARBA" id="ARBA00022454"/>
    </source>
</evidence>
<feature type="compositionally biased region" description="Polar residues" evidence="9">
    <location>
        <begin position="309"/>
        <end position="320"/>
    </location>
</feature>
<feature type="compositionally biased region" description="Basic and acidic residues" evidence="9">
    <location>
        <begin position="293"/>
        <end position="306"/>
    </location>
</feature>
<comment type="similarity">
    <text evidence="2">Belongs to the shugoshin family.</text>
</comment>
<dbReference type="GO" id="GO:0000775">
    <property type="term" value="C:chromosome, centromeric region"/>
    <property type="evidence" value="ECO:0007669"/>
    <property type="project" value="UniProtKB-SubCell"/>
</dbReference>
<comment type="subcellular location">
    <subcellularLocation>
        <location evidence="1">Chromosome</location>
        <location evidence="1">Centromere</location>
    </subcellularLocation>
</comment>
<keyword evidence="8" id="KW-0137">Centromere</keyword>
<evidence type="ECO:0000256" key="1">
    <source>
        <dbReference type="ARBA" id="ARBA00004584"/>
    </source>
</evidence>
<evidence type="ECO:0000256" key="6">
    <source>
        <dbReference type="ARBA" id="ARBA00023054"/>
    </source>
</evidence>
<keyword evidence="6" id="KW-0175">Coiled coil</keyword>
<feature type="compositionally biased region" description="Basic and acidic residues" evidence="9">
    <location>
        <begin position="517"/>
        <end position="528"/>
    </location>
</feature>
<evidence type="ECO:0000259" key="10">
    <source>
        <dbReference type="Pfam" id="PF07557"/>
    </source>
</evidence>
<evidence type="ECO:0000256" key="8">
    <source>
        <dbReference type="ARBA" id="ARBA00023328"/>
    </source>
</evidence>
<dbReference type="EMBL" id="WNYA01000005">
    <property type="protein sequence ID" value="KAG8572985.1"/>
    <property type="molecule type" value="Genomic_DNA"/>
</dbReference>
<accession>A0AAV7BKH8</accession>
<feature type="compositionally biased region" description="Basic and acidic residues" evidence="9">
    <location>
        <begin position="332"/>
        <end position="341"/>
    </location>
</feature>
<name>A0AAV7BKH8_ENGPU</name>
<feature type="compositionally biased region" description="Basic and acidic residues" evidence="9">
    <location>
        <begin position="358"/>
        <end position="386"/>
    </location>
</feature>
<dbReference type="InterPro" id="IPR011515">
    <property type="entry name" value="Shugoshin_C"/>
</dbReference>
<dbReference type="EMBL" id="WNYA01000005">
    <property type="protein sequence ID" value="KAG8572984.1"/>
    <property type="molecule type" value="Genomic_DNA"/>
</dbReference>
<comment type="caution">
    <text evidence="11">The sequence shown here is derived from an EMBL/GenBank/DDBJ whole genome shotgun (WGS) entry which is preliminary data.</text>
</comment>
<protein>
    <recommendedName>
        <fullName evidence="10">Shugoshin C-terminal domain-containing protein</fullName>
    </recommendedName>
</protein>
<dbReference type="Gene3D" id="1.20.5.730">
    <property type="entry name" value="Single helix bin"/>
    <property type="match status" value="1"/>
</dbReference>
<dbReference type="Pfam" id="PF07557">
    <property type="entry name" value="Shugoshin_C"/>
    <property type="match status" value="1"/>
</dbReference>
<evidence type="ECO:0000313" key="12">
    <source>
        <dbReference type="Proteomes" id="UP000824782"/>
    </source>
</evidence>
<dbReference type="PANTHER" id="PTHR21577">
    <property type="entry name" value="SHUGOSHIN"/>
    <property type="match status" value="1"/>
</dbReference>
<keyword evidence="7" id="KW-0131">Cell cycle</keyword>
<feature type="region of interest" description="Disordered" evidence="9">
    <location>
        <begin position="162"/>
        <end position="233"/>
    </location>
</feature>
<feature type="compositionally biased region" description="Basic and acidic residues" evidence="9">
    <location>
        <begin position="477"/>
        <end position="497"/>
    </location>
</feature>
<evidence type="ECO:0000313" key="11">
    <source>
        <dbReference type="EMBL" id="KAG8572985.1"/>
    </source>
</evidence>
<dbReference type="GO" id="GO:0005634">
    <property type="term" value="C:nucleus"/>
    <property type="evidence" value="ECO:0007669"/>
    <property type="project" value="InterPro"/>
</dbReference>
<dbReference type="GO" id="GO:0045132">
    <property type="term" value="P:meiotic chromosome segregation"/>
    <property type="evidence" value="ECO:0007669"/>
    <property type="project" value="InterPro"/>
</dbReference>
<feature type="region of interest" description="Disordered" evidence="9">
    <location>
        <begin position="408"/>
        <end position="528"/>
    </location>
</feature>
<dbReference type="AlphaFoldDB" id="A0AAV7BKH8"/>
<sequence length="665" mass="74170">MARERCVKKSFQDSLEDIKERMKEKRTKKLAKVATVNKALSTKVKIINNSSATVKTFQANNKALALALEAEKFKCRQAQDLILHLKREHQRLMYEIFMLKRKLIMQQGSRTSDAKLISLKEIISKVTHNLLETANLLGPAHALCSTDGSKTSTPVSVEVKRVTSPAVAPEPETKTYEPASYAQRDFGKGSNPGRSRKEEPTERMTSANRMSKASACSSSLSKSDFPRPELEGETDNSFLRNVSIRRRASSLNVCMEESSMVMPLNEEQKLQTRCDVSEEVIVPAEECCNDEVMDVHPDQSPSKDEFIPFTNNSQISSSTPEPKPKRSQSLKGKTESRTGRDKGKKGKADGQGSVQLKKPWEKPKPRARSKSRERGASKPVISKDKMNSSLNSGDAYDFVCEESIHITPFRATKPGGDPEENDQSMESASSSEEDLEDSLYVPIKAKAKNQAVEQKKTPLPSRPRSKRNKDVQQQCAEKSENKGSERVKPEVAKEKKMTRSGFKGSVETKNRPSATDKTTERSKEKALPKCKENIGLSIADHVVHGPSVHPTDDTSDFEGTSTAQRISLSDVTNLSGSSGSTELKKHSYPFSDDNRKISSGCMRKRRCTVTVNYAEPSLSKKLRRGDPFTDTEFLLSPIFKDDNMKRKSLNRKSLARYNEAFVGCR</sequence>
<evidence type="ECO:0000256" key="7">
    <source>
        <dbReference type="ARBA" id="ARBA00023306"/>
    </source>
</evidence>
<feature type="compositionally biased region" description="Low complexity" evidence="9">
    <location>
        <begin position="211"/>
        <end position="223"/>
    </location>
</feature>